<comment type="caution">
    <text evidence="2">The sequence shown here is derived from an EMBL/GenBank/DDBJ whole genome shotgun (WGS) entry which is preliminary data.</text>
</comment>
<proteinExistence type="predicted"/>
<evidence type="ECO:0000313" key="2">
    <source>
        <dbReference type="EMBL" id="CCH41603.1"/>
    </source>
</evidence>
<dbReference type="Proteomes" id="UP000009328">
    <property type="component" value="Unassembled WGS sequence"/>
</dbReference>
<dbReference type="EMBL" id="CAIF01000026">
    <property type="protein sequence ID" value="CCH41603.1"/>
    <property type="molecule type" value="Genomic_DNA"/>
</dbReference>
<dbReference type="SUPFAM" id="SSF54768">
    <property type="entry name" value="dsRNA-binding domain-like"/>
    <property type="match status" value="1"/>
</dbReference>
<gene>
    <name evidence="2" type="ORF">BN7_1144</name>
</gene>
<dbReference type="InParanoid" id="K0KKF5"/>
<dbReference type="Gene3D" id="3.30.160.20">
    <property type="match status" value="1"/>
</dbReference>
<reference evidence="2 3" key="1">
    <citation type="journal article" date="2012" name="Eukaryot. Cell">
        <title>Draft genome sequence of Wickerhamomyces ciferrii NRRL Y-1031 F-60-10.</title>
        <authorList>
            <person name="Schneider J."/>
            <person name="Andrea H."/>
            <person name="Blom J."/>
            <person name="Jaenicke S."/>
            <person name="Ruckert C."/>
            <person name="Schorsch C."/>
            <person name="Szczepanowski R."/>
            <person name="Farwick M."/>
            <person name="Goesmann A."/>
            <person name="Puhler A."/>
            <person name="Schaffer S."/>
            <person name="Tauch A."/>
            <person name="Kohler T."/>
            <person name="Brinkrolf K."/>
        </authorList>
    </citation>
    <scope>NUCLEOTIDE SEQUENCE [LARGE SCALE GENOMIC DNA]</scope>
    <source>
        <strain evidence="3">ATCC 14091 / BCRC 22168 / CBS 111 / JCM 3599 / NBRC 0793 / NRRL Y-1031 F-60-10</strain>
    </source>
</reference>
<keyword evidence="3" id="KW-1185">Reference proteome</keyword>
<organism evidence="2 3">
    <name type="scientific">Wickerhamomyces ciferrii (strain ATCC 14091 / BCRC 22168 / CBS 111 / JCM 3599 / NBRC 0793 / NRRL Y-1031 F-60-10)</name>
    <name type="common">Yeast</name>
    <name type="synonym">Pichia ciferrii</name>
    <dbReference type="NCBI Taxonomy" id="1206466"/>
    <lineage>
        <taxon>Eukaryota</taxon>
        <taxon>Fungi</taxon>
        <taxon>Dikarya</taxon>
        <taxon>Ascomycota</taxon>
        <taxon>Saccharomycotina</taxon>
        <taxon>Saccharomycetes</taxon>
        <taxon>Phaffomycetales</taxon>
        <taxon>Wickerhamomycetaceae</taxon>
        <taxon>Wickerhamomyces</taxon>
    </lineage>
</organism>
<dbReference type="Pfam" id="PF00035">
    <property type="entry name" value="dsrm"/>
    <property type="match status" value="1"/>
</dbReference>
<sequence>MLRCIIRGAPQCSKTITRRPIVHDYHVIRRVNTDLRLQKFQSTSTTSAESEIISNVEEIQPETQHKRPQLPTLEELNDYQIYKILNQIPSKNLDENIETFALLGEAHLEKEIIKILYELDVDKDKLDKFNDKIKQILVYWIFPFDILVNLKKNYERVNNYGSQDNFEIQEDSFKIDDSNKVLKAYFGMLYLAQKENKDIKTYDFLKSIIEPIIPRVIKIIDRQADDSNLQNVDKIPINNPTKTFSNSLNLEKPQLDLSKLLKKLWEDSLQKAENEFVFKNSIEALLNLLGGNKNLVTYKTRNTIDGYITECHIFGEFVGGGRDSDKDVSREKAAFRTITLASGKIYKSVWLPWMYRRIRGGWYKAELINFLKDIANFLEMKKDGKDITEVDIMALLNDFRNGKIKTNDLLKSNNISKLTKESISGNDTEKFDSSKIEDINLRRFFDFEWKDIMKNLSFESSEGKLYDMFNFTTVYFKTTKTGTKITSECFINDKLMSTASANTIDEAENKAGMSVFIESKEKIFHDIWFPMSKKELKMSKTGFGHTDFSKKYQKFLRLFDIDEEVVVTDILNSISNDSSQKTSLSQKNSDLKLDEYSNLRNFYKYELTIARSGLDKTNAKTKLNDLFRFGGEKISIKYLVSVEQKEKDVLEMKCFINDHLLGFGFDPNEKIAEQRAALNTLLQNKDILFKKVWLPMARKLLYTPMNDKEKASSFVKQYHGFLKNSQSILIEKRMNYKKENHSSDEKKSKWKR</sequence>
<protein>
    <recommendedName>
        <fullName evidence="1">DRBM domain-containing protein</fullName>
    </recommendedName>
</protein>
<accession>K0KKF5</accession>
<dbReference type="HOGENOM" id="CLU_370148_0_0_1"/>
<name>K0KKF5_WICCF</name>
<feature type="domain" description="DRBM" evidence="1">
    <location>
        <begin position="619"/>
        <end position="683"/>
    </location>
</feature>
<evidence type="ECO:0000259" key="1">
    <source>
        <dbReference type="Pfam" id="PF00035"/>
    </source>
</evidence>
<dbReference type="AlphaFoldDB" id="K0KKF5"/>
<evidence type="ECO:0000313" key="3">
    <source>
        <dbReference type="Proteomes" id="UP000009328"/>
    </source>
</evidence>
<dbReference type="InterPro" id="IPR014720">
    <property type="entry name" value="dsRBD_dom"/>
</dbReference>